<dbReference type="Gene3D" id="2.30.29.30">
    <property type="entry name" value="Pleckstrin-homology domain (PH domain)/Phosphotyrosine-binding domain (PTB)"/>
    <property type="match status" value="1"/>
</dbReference>
<dbReference type="Pfam" id="PF09380">
    <property type="entry name" value="FERM_C"/>
    <property type="match status" value="1"/>
</dbReference>
<dbReference type="SUPFAM" id="SSF47031">
    <property type="entry name" value="Second domain of FERM"/>
    <property type="match status" value="1"/>
</dbReference>
<keyword evidence="7" id="KW-0206">Cytoskeleton</keyword>
<reference evidence="12" key="1">
    <citation type="journal article" date="2023" name="G3 (Bethesda)">
        <title>A reference genome for the long-term kleptoplast-retaining sea slug Elysia crispata morphotype clarki.</title>
        <authorList>
            <person name="Eastman K.E."/>
            <person name="Pendleton A.L."/>
            <person name="Shaikh M.A."/>
            <person name="Suttiyut T."/>
            <person name="Ogas R."/>
            <person name="Tomko P."/>
            <person name="Gavelis G."/>
            <person name="Widhalm J.R."/>
            <person name="Wisecaver J.H."/>
        </authorList>
    </citation>
    <scope>NUCLEOTIDE SEQUENCE</scope>
    <source>
        <strain evidence="12">ECLA1</strain>
    </source>
</reference>
<feature type="compositionally biased region" description="Polar residues" evidence="8">
    <location>
        <begin position="827"/>
        <end position="840"/>
    </location>
</feature>
<feature type="region of interest" description="Disordered" evidence="8">
    <location>
        <begin position="363"/>
        <end position="451"/>
    </location>
</feature>
<dbReference type="Gene3D" id="1.20.80.10">
    <property type="match status" value="1"/>
</dbReference>
<evidence type="ECO:0000259" key="9">
    <source>
        <dbReference type="PROSITE" id="PS50055"/>
    </source>
</evidence>
<evidence type="ECO:0000256" key="6">
    <source>
        <dbReference type="ARBA" id="ARBA00022912"/>
    </source>
</evidence>
<comment type="similarity">
    <text evidence="2">Belongs to the protein-tyrosine phosphatase family. Non-receptor class subfamily.</text>
</comment>
<evidence type="ECO:0000256" key="5">
    <source>
        <dbReference type="ARBA" id="ARBA00022801"/>
    </source>
</evidence>
<keyword evidence="5" id="KW-0378">Hydrolase</keyword>
<evidence type="ECO:0000256" key="8">
    <source>
        <dbReference type="SAM" id="MobiDB-lite"/>
    </source>
</evidence>
<dbReference type="InterPro" id="IPR000387">
    <property type="entry name" value="Tyr_Pase_dom"/>
</dbReference>
<accession>A0AAE1CVF2</accession>
<dbReference type="CDD" id="cd14473">
    <property type="entry name" value="FERM_B-lobe"/>
    <property type="match status" value="1"/>
</dbReference>
<dbReference type="InterPro" id="IPR016130">
    <property type="entry name" value="Tyr_Pase_AS"/>
</dbReference>
<dbReference type="GO" id="GO:0005856">
    <property type="term" value="C:cytoskeleton"/>
    <property type="evidence" value="ECO:0007669"/>
    <property type="project" value="UniProtKB-SubCell"/>
</dbReference>
<keyword evidence="4" id="KW-0963">Cytoplasm</keyword>
<dbReference type="FunFam" id="3.10.20.90:FF:000039">
    <property type="entry name" value="Tyrosine-protein phosphatase non-receptor type"/>
    <property type="match status" value="1"/>
</dbReference>
<evidence type="ECO:0000313" key="13">
    <source>
        <dbReference type="Proteomes" id="UP001283361"/>
    </source>
</evidence>
<protein>
    <recommendedName>
        <fullName evidence="3">protein-tyrosine-phosphatase</fullName>
        <ecNumber evidence="3">3.1.3.48</ecNumber>
    </recommendedName>
</protein>
<dbReference type="InterPro" id="IPR011993">
    <property type="entry name" value="PH-like_dom_sf"/>
</dbReference>
<dbReference type="GO" id="GO:0004725">
    <property type="term" value="F:protein tyrosine phosphatase activity"/>
    <property type="evidence" value="ECO:0007669"/>
    <property type="project" value="UniProtKB-EC"/>
</dbReference>
<evidence type="ECO:0000256" key="7">
    <source>
        <dbReference type="ARBA" id="ARBA00023212"/>
    </source>
</evidence>
<sequence length="1523" mass="170178">MGLSTPATPQTYFNLPAHNDNLDCLSVIVLKKRKCWLPSTLICITMPFKWRLKKARKYDLSTKNLFIVGVYQLDNSYLECTLNAESTGQECLNSIAQRIELSESHFFGLRYVTKKLHFHWVDLEKPLKKQLDKYAQPANHCHCLYFGVMFYVLGAHKISDEVARYHYYLQLKNDIIDGRLPCSAEQAIRLAAYSLQAEFGDYEPDKYAAEDYLLFPKTMMKDETITTELFSEAVAGHASLQGVPPIRAELQYVKEVQVMDGYGAEYYSAKDESRKDLYLGTSYAGIFARYIDGHSTVYYKWAEIAKVTQNKKNLEIDTSKSSVQFQLEDSDTAKYVSRLAQVQCKFYKSSKGNLRDAQQVYIPPTDYSSHSSQELAHSQTSLTHLQEQRHSQDPVHGSHQSSLQSLESSEAKQQPYQIQQQYPSAGRPLAAPTSTSSHHYQNPPQHHAMGIMDGVDHQHHVHNGGNGIYSQQGMRLENLTPTPDGTGDPVYVNRAALLPAYRPSPDYDVVMQQRMMMQQQQQPHHPNQSHQHLQHQQHQHLQPHFEEIAPSHLGTAQVYVHPDGIAYSQPEIRHNAHSFRSNSFSMGHTHSHDDEHGNYANVDALKNYSIYANIFQDLPHHGHFQVGRSGSISGAGGGVGSVLGPGSNLVHPTYSSPDLHTGGEALVHNSGNAFTSSSSSVPGNQFLAQETVIAYNQYRPPPPYPRTSTSTPDLAVVTSATPAQTLKAQAGLELPHEQQQLPPGKCEFDDHKSVLPQANIGHSLDDLSVLQALQNSQSHPIRQNVTAPLSASLPDNQGVARSGENTEEENLISEVSKDIIASEGGRRTSNASTHNSSARSSLRETNELPLVKGSLSKVLSDDPDDTSSEHSYSTFHAKESDESSDDEEARPKSALASQQKDEPKIRIRMFAPDEAPPMSKIKEEATLRESFRRMKIVRTGSLSKEGPILKRSSLRGLKELGGASPFISPAPLNVVNEQPLDSLSASHPESHEEINSHNDGHTHCQEMEEVLDKLGDPPPYPGSQHLDASATTDPQKPSDQDSSFELPHNNNPKEKKITEPPGTDIVCGDILSDQENNESAVKVKVKRSSSSSDVPVPPPPRREPITQKQRAATFNLDTVVPLSKPGMVRFIKEGSVPDMGTSVLRSEVMSTVITDNDNVNFKSYGEQDKEESGSDNLANLKDYSMSSDSDSEHDKSLTEGLNVGPLKMAAMNGLTLSRSVVLSLMNDESRAPTDDRRRMLESKISEGQVYAEFEKIPRKSSTLECSVAKSSHNSARNRFKDVLPYDVTRVKLTPRKDNPDGYINASNLKLTANENRWVFIATQAPLENTAQDFWQMVWENGVHVLAMLTPFEESGKSKCFMYWPQEQGPQHKQVFGEYEVELQFTDDSLCYLTSRIILRHDGRQHLVWHLQYTDWPDHGCPDDTYGFLGFLDEIESVARLAENESDGKQKAPVVVHCSAGVGRTGVVILTMVMKWCLEHNHNVDLPKALFGIRNQRMHMVQTMGQYRFIHDTLIQYLKNTRLI</sequence>
<dbReference type="InterPro" id="IPR003595">
    <property type="entry name" value="Tyr_Pase_cat"/>
</dbReference>
<evidence type="ECO:0000256" key="3">
    <source>
        <dbReference type="ARBA" id="ARBA00013064"/>
    </source>
</evidence>
<feature type="compositionally biased region" description="Polar residues" evidence="8">
    <location>
        <begin position="366"/>
        <end position="385"/>
    </location>
</feature>
<dbReference type="EC" id="3.1.3.48" evidence="3"/>
<evidence type="ECO:0000256" key="4">
    <source>
        <dbReference type="ARBA" id="ARBA00022490"/>
    </source>
</evidence>
<feature type="compositionally biased region" description="Polar residues" evidence="8">
    <location>
        <begin position="432"/>
        <end position="444"/>
    </location>
</feature>
<feature type="domain" description="FERM" evidence="11">
    <location>
        <begin position="66"/>
        <end position="351"/>
    </location>
</feature>
<evidence type="ECO:0000256" key="1">
    <source>
        <dbReference type="ARBA" id="ARBA00004245"/>
    </source>
</evidence>
<evidence type="ECO:0000256" key="2">
    <source>
        <dbReference type="ARBA" id="ARBA00009649"/>
    </source>
</evidence>
<dbReference type="PRINTS" id="PR00700">
    <property type="entry name" value="PRTYPHPHTASE"/>
</dbReference>
<dbReference type="EMBL" id="JAWDGP010006611">
    <property type="protein sequence ID" value="KAK3737901.1"/>
    <property type="molecule type" value="Genomic_DNA"/>
</dbReference>
<dbReference type="PROSITE" id="PS00383">
    <property type="entry name" value="TYR_PHOSPHATASE_1"/>
    <property type="match status" value="1"/>
</dbReference>
<dbReference type="PRINTS" id="PR00935">
    <property type="entry name" value="BAND41"/>
</dbReference>
<dbReference type="CDD" id="cd17099">
    <property type="entry name" value="FERM_F1_PTPN14_like"/>
    <property type="match status" value="1"/>
</dbReference>
<dbReference type="InterPro" id="IPR000299">
    <property type="entry name" value="FERM_domain"/>
</dbReference>
<dbReference type="Gene3D" id="3.90.190.10">
    <property type="entry name" value="Protein tyrosine phosphatase superfamily"/>
    <property type="match status" value="1"/>
</dbReference>
<keyword evidence="6" id="KW-0904">Protein phosphatase</keyword>
<name>A0AAE1CVF2_9GAST</name>
<dbReference type="InterPro" id="IPR029071">
    <property type="entry name" value="Ubiquitin-like_domsf"/>
</dbReference>
<dbReference type="InterPro" id="IPR018979">
    <property type="entry name" value="FERM_N"/>
</dbReference>
<dbReference type="SUPFAM" id="SSF52799">
    <property type="entry name" value="(Phosphotyrosine protein) phosphatases II"/>
    <property type="match status" value="1"/>
</dbReference>
<dbReference type="PANTHER" id="PTHR45706:SF1">
    <property type="entry name" value="PEZ, ISOFORM A"/>
    <property type="match status" value="1"/>
</dbReference>
<dbReference type="SMART" id="SM00404">
    <property type="entry name" value="PTPc_motif"/>
    <property type="match status" value="1"/>
</dbReference>
<dbReference type="InterPro" id="IPR000242">
    <property type="entry name" value="PTP_cat"/>
</dbReference>
<dbReference type="SUPFAM" id="SSF50729">
    <property type="entry name" value="PH domain-like"/>
    <property type="match status" value="1"/>
</dbReference>
<dbReference type="Pfam" id="PF09379">
    <property type="entry name" value="FERM_N"/>
    <property type="match status" value="1"/>
</dbReference>
<feature type="compositionally biased region" description="Polar residues" evidence="8">
    <location>
        <begin position="1029"/>
        <end position="1043"/>
    </location>
</feature>
<dbReference type="PANTHER" id="PTHR45706">
    <property type="entry name" value="TYROSINE-PROTEIN PHOSPHATASE"/>
    <property type="match status" value="1"/>
</dbReference>
<dbReference type="InterPro" id="IPR019748">
    <property type="entry name" value="FERM_central"/>
</dbReference>
<feature type="region of interest" description="Disordered" evidence="8">
    <location>
        <begin position="779"/>
        <end position="905"/>
    </location>
</feature>
<dbReference type="PROSITE" id="PS50055">
    <property type="entry name" value="TYR_PHOSPHATASE_PTP"/>
    <property type="match status" value="1"/>
</dbReference>
<comment type="caution">
    <text evidence="12">The sequence shown here is derived from an EMBL/GenBank/DDBJ whole genome shotgun (WGS) entry which is preliminary data.</text>
</comment>
<feature type="region of interest" description="Disordered" evidence="8">
    <location>
        <begin position="518"/>
        <end position="541"/>
    </location>
</feature>
<dbReference type="Pfam" id="PF00373">
    <property type="entry name" value="FERM_M"/>
    <property type="match status" value="1"/>
</dbReference>
<dbReference type="PROSITE" id="PS50056">
    <property type="entry name" value="TYR_PHOSPHATASE_2"/>
    <property type="match status" value="1"/>
</dbReference>
<dbReference type="SMART" id="SM00295">
    <property type="entry name" value="B41"/>
    <property type="match status" value="1"/>
</dbReference>
<dbReference type="PROSITE" id="PS50057">
    <property type="entry name" value="FERM_3"/>
    <property type="match status" value="1"/>
</dbReference>
<dbReference type="SMART" id="SM01196">
    <property type="entry name" value="FERM_C"/>
    <property type="match status" value="1"/>
</dbReference>
<feature type="region of interest" description="Disordered" evidence="8">
    <location>
        <begin position="1161"/>
        <end position="1199"/>
    </location>
</feature>
<organism evidence="12 13">
    <name type="scientific">Elysia crispata</name>
    <name type="common">lettuce slug</name>
    <dbReference type="NCBI Taxonomy" id="231223"/>
    <lineage>
        <taxon>Eukaryota</taxon>
        <taxon>Metazoa</taxon>
        <taxon>Spiralia</taxon>
        <taxon>Lophotrochozoa</taxon>
        <taxon>Mollusca</taxon>
        <taxon>Gastropoda</taxon>
        <taxon>Heterobranchia</taxon>
        <taxon>Euthyneura</taxon>
        <taxon>Panpulmonata</taxon>
        <taxon>Sacoglossa</taxon>
        <taxon>Placobranchoidea</taxon>
        <taxon>Plakobranchidae</taxon>
        <taxon>Elysia</taxon>
    </lineage>
</organism>
<evidence type="ECO:0000313" key="12">
    <source>
        <dbReference type="EMBL" id="KAK3737901.1"/>
    </source>
</evidence>
<feature type="domain" description="Tyrosine-protein phosphatase" evidence="9">
    <location>
        <begin position="1249"/>
        <end position="1516"/>
    </location>
</feature>
<feature type="compositionally biased region" description="Low complexity" evidence="8">
    <location>
        <begin position="400"/>
        <end position="423"/>
    </location>
</feature>
<dbReference type="Proteomes" id="UP001283361">
    <property type="component" value="Unassembled WGS sequence"/>
</dbReference>
<feature type="compositionally biased region" description="Polar residues" evidence="8">
    <location>
        <begin position="779"/>
        <end position="795"/>
    </location>
</feature>
<dbReference type="InterPro" id="IPR029021">
    <property type="entry name" value="Prot-tyrosine_phosphatase-like"/>
</dbReference>
<feature type="region of interest" description="Disordered" evidence="8">
    <location>
        <begin position="1012"/>
        <end position="1105"/>
    </location>
</feature>
<evidence type="ECO:0000259" key="10">
    <source>
        <dbReference type="PROSITE" id="PS50056"/>
    </source>
</evidence>
<dbReference type="InterPro" id="IPR035963">
    <property type="entry name" value="FERM_2"/>
</dbReference>
<dbReference type="InterPro" id="IPR014352">
    <property type="entry name" value="FERM/acyl-CoA-bd_prot_sf"/>
</dbReference>
<dbReference type="SMART" id="SM00194">
    <property type="entry name" value="PTPc"/>
    <property type="match status" value="1"/>
</dbReference>
<dbReference type="FunFam" id="1.20.80.10:FF:000014">
    <property type="entry name" value="Tyrosine-protein phosphatase non-receptor type"/>
    <property type="match status" value="1"/>
</dbReference>
<feature type="compositionally biased region" description="Low complexity" evidence="8">
    <location>
        <begin position="518"/>
        <end position="531"/>
    </location>
</feature>
<keyword evidence="13" id="KW-1185">Reference proteome</keyword>
<dbReference type="Gene3D" id="3.10.20.90">
    <property type="entry name" value="Phosphatidylinositol 3-kinase Catalytic Subunit, Chain A, domain 1"/>
    <property type="match status" value="1"/>
</dbReference>
<dbReference type="InterPro" id="IPR018980">
    <property type="entry name" value="FERM_PH-like_C"/>
</dbReference>
<dbReference type="SUPFAM" id="SSF54236">
    <property type="entry name" value="Ubiquitin-like"/>
    <property type="match status" value="1"/>
</dbReference>
<proteinExistence type="inferred from homology"/>
<evidence type="ECO:0000259" key="11">
    <source>
        <dbReference type="PROSITE" id="PS50057"/>
    </source>
</evidence>
<gene>
    <name evidence="12" type="ORF">RRG08_028526</name>
</gene>
<feature type="domain" description="Tyrosine specific protein phosphatases" evidence="10">
    <location>
        <begin position="1428"/>
        <end position="1507"/>
    </location>
</feature>
<comment type="subcellular location">
    <subcellularLocation>
        <location evidence="1">Cytoplasm</location>
        <location evidence="1">Cytoskeleton</location>
    </subcellularLocation>
</comment>
<dbReference type="InterPro" id="IPR019749">
    <property type="entry name" value="Band_41_domain"/>
</dbReference>
<dbReference type="Pfam" id="PF00102">
    <property type="entry name" value="Y_phosphatase"/>
    <property type="match status" value="1"/>
</dbReference>